<dbReference type="Proteomes" id="UP000182744">
    <property type="component" value="Unassembled WGS sequence"/>
</dbReference>
<accession>A0A1G6ZZH8</accession>
<feature type="compositionally biased region" description="Basic residues" evidence="1">
    <location>
        <begin position="153"/>
        <end position="162"/>
    </location>
</feature>
<sequence length="162" mass="18159">MELVNRVLETLLRTRGGISVLAKPVQVARSSSPHARRYFRLPALPGKYIPLFSARAEVFPFTGLARQVHSALLRTRGGISSLKTALDRCCVSSPHARRYFPVKLFYGPIAMLFSARAEVFPVMVYQHSGRDPLLRTRGGISLPSKPAADHHHSSPHARRYFR</sequence>
<evidence type="ECO:0000313" key="3">
    <source>
        <dbReference type="Proteomes" id="UP000182744"/>
    </source>
</evidence>
<protein>
    <submittedName>
        <fullName evidence="2">Uncharacterized protein</fullName>
    </submittedName>
</protein>
<evidence type="ECO:0000256" key="1">
    <source>
        <dbReference type="SAM" id="MobiDB-lite"/>
    </source>
</evidence>
<keyword evidence="3" id="KW-1185">Reference proteome</keyword>
<proteinExistence type="predicted"/>
<evidence type="ECO:0000313" key="2">
    <source>
        <dbReference type="EMBL" id="SDE07930.1"/>
    </source>
</evidence>
<dbReference type="AlphaFoldDB" id="A0A1G6ZZH8"/>
<gene>
    <name evidence="2" type="ORF">SAMN05421878_1027</name>
</gene>
<name>A0A1G6ZZH8_9ACTO</name>
<organism evidence="2 3">
    <name type="scientific">Actinobaculum suis</name>
    <dbReference type="NCBI Taxonomy" id="1657"/>
    <lineage>
        <taxon>Bacteria</taxon>
        <taxon>Bacillati</taxon>
        <taxon>Actinomycetota</taxon>
        <taxon>Actinomycetes</taxon>
        <taxon>Actinomycetales</taxon>
        <taxon>Actinomycetaceae</taxon>
        <taxon>Actinobaculum</taxon>
    </lineage>
</organism>
<feature type="region of interest" description="Disordered" evidence="1">
    <location>
        <begin position="142"/>
        <end position="162"/>
    </location>
</feature>
<reference evidence="3" key="1">
    <citation type="submission" date="2016-10" db="EMBL/GenBank/DDBJ databases">
        <authorList>
            <person name="Varghese N."/>
        </authorList>
    </citation>
    <scope>NUCLEOTIDE SEQUENCE [LARGE SCALE GENOMIC DNA]</scope>
    <source>
        <strain evidence="3">DSM 20639</strain>
    </source>
</reference>
<dbReference type="EMBL" id="FNAU01000002">
    <property type="protein sequence ID" value="SDE07930.1"/>
    <property type="molecule type" value="Genomic_DNA"/>
</dbReference>